<dbReference type="Proteomes" id="UP000721861">
    <property type="component" value="Unassembled WGS sequence"/>
</dbReference>
<keyword evidence="3" id="KW-1133">Transmembrane helix</keyword>
<dbReference type="EMBL" id="JAGUCN010000024">
    <property type="protein sequence ID" value="MBS2213291.1"/>
    <property type="molecule type" value="Genomic_DNA"/>
</dbReference>
<feature type="region of interest" description="Disordered" evidence="2">
    <location>
        <begin position="1"/>
        <end position="23"/>
    </location>
</feature>
<sequence length="211" mass="22732">MADTNSTSSSSHDSSSAYVGGSTASTQVSNTTLTYLNSIKVEQKRLEESIKKSNDELDRIKGEIKSQASKNIEVIGIFSSVIALLIINVNIVLSATDILSAILLIIGLTASISVFALLIHHFFNTNGVSKLNEYFWIPALVLSALLVVGLLAELGVYNPPPLSNKRKPENKESVIINNNLEGQTSSVVTKGGDTLKVYNNHQFIIVGDSIK</sequence>
<evidence type="ECO:0000313" key="4">
    <source>
        <dbReference type="EMBL" id="MBS2213291.1"/>
    </source>
</evidence>
<reference evidence="4 5" key="1">
    <citation type="journal article" date="2014" name="Int. J. Syst. Evol. Microbiol.">
        <title>Carboxylicivirga gen. nov. in the family Marinilabiliaceae with two novel species, Carboxylicivirga mesophila sp. nov. and Carboxylicivirga taeanensis sp. nov., and reclassification of Cytophaga fermentans as Saccharicrinis fermentans gen. nov., comb. nov.</title>
        <authorList>
            <person name="Yang S.H."/>
            <person name="Seo H.S."/>
            <person name="Woo J.H."/>
            <person name="Oh H.M."/>
            <person name="Jang H."/>
            <person name="Lee J.H."/>
            <person name="Kim S.J."/>
            <person name="Kwon K.K."/>
        </authorList>
    </citation>
    <scope>NUCLEOTIDE SEQUENCE [LARGE SCALE GENOMIC DNA]</scope>
    <source>
        <strain evidence="4 5">JCM 18290</strain>
    </source>
</reference>
<keyword evidence="1" id="KW-0175">Coiled coil</keyword>
<feature type="transmembrane region" description="Helical" evidence="3">
    <location>
        <begin position="135"/>
        <end position="157"/>
    </location>
</feature>
<proteinExistence type="predicted"/>
<keyword evidence="3" id="KW-0472">Membrane</keyword>
<dbReference type="RefSeq" id="WP_212230381.1">
    <property type="nucleotide sequence ID" value="NZ_JAGUCN010000024.1"/>
</dbReference>
<evidence type="ECO:0000256" key="3">
    <source>
        <dbReference type="SAM" id="Phobius"/>
    </source>
</evidence>
<organism evidence="4 5">
    <name type="scientific">Carboxylicivirga mesophila</name>
    <dbReference type="NCBI Taxonomy" id="1166478"/>
    <lineage>
        <taxon>Bacteria</taxon>
        <taxon>Pseudomonadati</taxon>
        <taxon>Bacteroidota</taxon>
        <taxon>Bacteroidia</taxon>
        <taxon>Marinilabiliales</taxon>
        <taxon>Marinilabiliaceae</taxon>
        <taxon>Carboxylicivirga</taxon>
    </lineage>
</organism>
<gene>
    <name evidence="4" type="ORF">KEM09_17890</name>
</gene>
<evidence type="ECO:0000256" key="2">
    <source>
        <dbReference type="SAM" id="MobiDB-lite"/>
    </source>
</evidence>
<accession>A0ABS5KE24</accession>
<evidence type="ECO:0000256" key="1">
    <source>
        <dbReference type="SAM" id="Coils"/>
    </source>
</evidence>
<name>A0ABS5KE24_9BACT</name>
<feature type="coiled-coil region" evidence="1">
    <location>
        <begin position="36"/>
        <end position="70"/>
    </location>
</feature>
<keyword evidence="5" id="KW-1185">Reference proteome</keyword>
<feature type="transmembrane region" description="Helical" evidence="3">
    <location>
        <begin position="74"/>
        <end position="93"/>
    </location>
</feature>
<evidence type="ECO:0000313" key="5">
    <source>
        <dbReference type="Proteomes" id="UP000721861"/>
    </source>
</evidence>
<protein>
    <submittedName>
        <fullName evidence="4">Uncharacterized protein</fullName>
    </submittedName>
</protein>
<feature type="transmembrane region" description="Helical" evidence="3">
    <location>
        <begin position="100"/>
        <end position="123"/>
    </location>
</feature>
<keyword evidence="3" id="KW-0812">Transmembrane</keyword>
<feature type="compositionally biased region" description="Low complexity" evidence="2">
    <location>
        <begin position="1"/>
        <end position="16"/>
    </location>
</feature>
<comment type="caution">
    <text evidence="4">The sequence shown here is derived from an EMBL/GenBank/DDBJ whole genome shotgun (WGS) entry which is preliminary data.</text>
</comment>